<reference evidence="4 5" key="1">
    <citation type="submission" date="2015-04" db="EMBL/GenBank/DDBJ databases">
        <authorList>
            <person name="Syromyatnikov M.Y."/>
            <person name="Popov V.N."/>
        </authorList>
    </citation>
    <scope>NUCLEOTIDE SEQUENCE [LARGE SCALE GENOMIC DNA]</scope>
    <source>
        <strain evidence="4">WF-38-12</strain>
    </source>
</reference>
<keyword evidence="2" id="KW-0472">Membrane</keyword>
<dbReference type="SUPFAM" id="SSF55729">
    <property type="entry name" value="Acyl-CoA N-acyltransferases (Nat)"/>
    <property type="match status" value="1"/>
</dbReference>
<dbReference type="EMBL" id="CVMT01000009">
    <property type="protein sequence ID" value="CRG91108.1"/>
    <property type="molecule type" value="Genomic_DNA"/>
</dbReference>
<dbReference type="InterPro" id="IPR016181">
    <property type="entry name" value="Acyl_CoA_acyltransferase"/>
</dbReference>
<dbReference type="Gene3D" id="3.40.630.30">
    <property type="match status" value="1"/>
</dbReference>
<evidence type="ECO:0000259" key="3">
    <source>
        <dbReference type="Pfam" id="PF20684"/>
    </source>
</evidence>
<name>A0A0U1M693_TALIS</name>
<dbReference type="AlphaFoldDB" id="A0A0U1M693"/>
<dbReference type="STRING" id="28573.A0A0U1M693"/>
<dbReference type="InterPro" id="IPR049326">
    <property type="entry name" value="Rhodopsin_dom_fungi"/>
</dbReference>
<keyword evidence="2" id="KW-1133">Transmembrane helix</keyword>
<feature type="domain" description="Rhodopsin" evidence="3">
    <location>
        <begin position="258"/>
        <end position="479"/>
    </location>
</feature>
<feature type="transmembrane region" description="Helical" evidence="2">
    <location>
        <begin position="424"/>
        <end position="441"/>
    </location>
</feature>
<proteinExistence type="predicted"/>
<evidence type="ECO:0000313" key="4">
    <source>
        <dbReference type="EMBL" id="CRG91108.1"/>
    </source>
</evidence>
<evidence type="ECO:0000313" key="5">
    <source>
        <dbReference type="Proteomes" id="UP000054383"/>
    </source>
</evidence>
<dbReference type="OrthoDB" id="410198at2759"/>
<dbReference type="Pfam" id="PF20684">
    <property type="entry name" value="Fung_rhodopsin"/>
    <property type="match status" value="1"/>
</dbReference>
<keyword evidence="2" id="KW-0812">Transmembrane</keyword>
<feature type="transmembrane region" description="Helical" evidence="2">
    <location>
        <begin position="315"/>
        <end position="336"/>
    </location>
</feature>
<feature type="transmembrane region" description="Helical" evidence="2">
    <location>
        <begin position="389"/>
        <end position="412"/>
    </location>
</feature>
<dbReference type="PANTHER" id="PTHR38794:SF1">
    <property type="entry name" value="INTEGRAL MEMBRANE PROTEIN"/>
    <property type="match status" value="1"/>
</dbReference>
<evidence type="ECO:0000256" key="2">
    <source>
        <dbReference type="SAM" id="Phobius"/>
    </source>
</evidence>
<sequence length="586" mass="65881">MTYKIEIAKDEDLSELMRILWHCFEDPYQAVLRVFFPILNNDREASLLTATNGQRQEYKESYPELIWLKVVDKKTDKIIAGAKWYFFQRNPFGPKPGESESHDPSSEVAVWYPEGVGRDFATLVMRAFERPRVKMGQKEHSCIVTPGYLSSQYCFLLNIIFTLPEHRSKGIGRAIMDWGLAKTDELGLETWLNALPLGFPLYHKVGFLTYGSNNVEVAIPEHYTEAQRAEWEEYKKILLPVHNAVMWRPVRGKFVIGTKAWIYRKLTPDDYVIIGSIIFEIAQVIATSAATAHGYGEHIKTLSEGQLTAILKSQYAAQILSIVCLASSKISFVMFLRSITAAPTDRMIALVFIIALSLWGFVSIITVAFQCQPPPTWDYLSGKCYDRQSWQNFFSASNIATEVAIISHTLIVIARIQTRIQRKLMIGVIAATIAHIVVLNTSFGDPDVTYSAWAVSVTDQLILISSIITACSAHFKPFLDSLRSSGMRLDALTDSYRYKSQRDYGHNSNNDKYASKQHSINLRSLSGKRRSMNNGPGASEAYVSASGPSPDWDAASTTSQSRIIREVRTFAVTEEPCRSSDVDDAS</sequence>
<protein>
    <recommendedName>
        <fullName evidence="3">Rhodopsin domain-containing protein</fullName>
    </recommendedName>
</protein>
<accession>A0A0U1M693</accession>
<feature type="transmembrane region" description="Helical" evidence="2">
    <location>
        <begin position="461"/>
        <end position="479"/>
    </location>
</feature>
<dbReference type="Proteomes" id="UP000054383">
    <property type="component" value="Unassembled WGS sequence"/>
</dbReference>
<dbReference type="PANTHER" id="PTHR38794">
    <property type="entry name" value="INTEGRAL MEMBRANE PROTEIN"/>
    <property type="match status" value="1"/>
</dbReference>
<feature type="region of interest" description="Disordered" evidence="1">
    <location>
        <begin position="524"/>
        <end position="560"/>
    </location>
</feature>
<evidence type="ECO:0000256" key="1">
    <source>
        <dbReference type="SAM" id="MobiDB-lite"/>
    </source>
</evidence>
<gene>
    <name evidence="4" type="ORF">PISL3812_08156</name>
</gene>
<feature type="transmembrane region" description="Helical" evidence="2">
    <location>
        <begin position="271"/>
        <end position="295"/>
    </location>
</feature>
<dbReference type="CDD" id="cd04301">
    <property type="entry name" value="NAT_SF"/>
    <property type="match status" value="1"/>
</dbReference>
<organism evidence="4 5">
    <name type="scientific">Talaromyces islandicus</name>
    <name type="common">Penicillium islandicum</name>
    <dbReference type="NCBI Taxonomy" id="28573"/>
    <lineage>
        <taxon>Eukaryota</taxon>
        <taxon>Fungi</taxon>
        <taxon>Dikarya</taxon>
        <taxon>Ascomycota</taxon>
        <taxon>Pezizomycotina</taxon>
        <taxon>Eurotiomycetes</taxon>
        <taxon>Eurotiomycetidae</taxon>
        <taxon>Eurotiales</taxon>
        <taxon>Trichocomaceae</taxon>
        <taxon>Talaromyces</taxon>
        <taxon>Talaromyces sect. Islandici</taxon>
    </lineage>
</organism>
<keyword evidence="5" id="KW-1185">Reference proteome</keyword>
<feature type="transmembrane region" description="Helical" evidence="2">
    <location>
        <begin position="348"/>
        <end position="369"/>
    </location>
</feature>